<dbReference type="PANTHER" id="PTHR43280:SF28">
    <property type="entry name" value="HTH-TYPE TRANSCRIPTIONAL ACTIVATOR RHAS"/>
    <property type="match status" value="1"/>
</dbReference>
<evidence type="ECO:0000256" key="1">
    <source>
        <dbReference type="ARBA" id="ARBA00023015"/>
    </source>
</evidence>
<dbReference type="InterPro" id="IPR018062">
    <property type="entry name" value="HTH_AraC-typ_CS"/>
</dbReference>
<proteinExistence type="predicted"/>
<dbReference type="EMBL" id="JBHTIU010000054">
    <property type="protein sequence ID" value="MFD0870705.1"/>
    <property type="molecule type" value="Genomic_DNA"/>
</dbReference>
<feature type="domain" description="HTH araC/xylS-type" evidence="4">
    <location>
        <begin position="210"/>
        <end position="308"/>
    </location>
</feature>
<dbReference type="Pfam" id="PF02311">
    <property type="entry name" value="AraC_binding"/>
    <property type="match status" value="1"/>
</dbReference>
<gene>
    <name evidence="5" type="ORF">ACFQ03_16240</name>
</gene>
<dbReference type="SUPFAM" id="SSF51215">
    <property type="entry name" value="Regulatory protein AraC"/>
    <property type="match status" value="1"/>
</dbReference>
<keyword evidence="6" id="KW-1185">Reference proteome</keyword>
<keyword evidence="3" id="KW-0804">Transcription</keyword>
<dbReference type="PROSITE" id="PS00041">
    <property type="entry name" value="HTH_ARAC_FAMILY_1"/>
    <property type="match status" value="1"/>
</dbReference>
<dbReference type="RefSeq" id="WP_260982156.1">
    <property type="nucleotide sequence ID" value="NZ_JBHTIU010000054.1"/>
</dbReference>
<evidence type="ECO:0000259" key="4">
    <source>
        <dbReference type="PROSITE" id="PS01124"/>
    </source>
</evidence>
<evidence type="ECO:0000313" key="6">
    <source>
        <dbReference type="Proteomes" id="UP001597120"/>
    </source>
</evidence>
<evidence type="ECO:0000256" key="2">
    <source>
        <dbReference type="ARBA" id="ARBA00023125"/>
    </source>
</evidence>
<name>A0ABW3DB27_9BACL</name>
<reference evidence="6" key="1">
    <citation type="journal article" date="2019" name="Int. J. Syst. Evol. Microbiol.">
        <title>The Global Catalogue of Microorganisms (GCM) 10K type strain sequencing project: providing services to taxonomists for standard genome sequencing and annotation.</title>
        <authorList>
            <consortium name="The Broad Institute Genomics Platform"/>
            <consortium name="The Broad Institute Genome Sequencing Center for Infectious Disease"/>
            <person name="Wu L."/>
            <person name="Ma J."/>
        </authorList>
    </citation>
    <scope>NUCLEOTIDE SEQUENCE [LARGE SCALE GENOMIC DNA]</scope>
    <source>
        <strain evidence="6">CCUG 57263</strain>
    </source>
</reference>
<dbReference type="InterPro" id="IPR018060">
    <property type="entry name" value="HTH_AraC"/>
</dbReference>
<dbReference type="Gene3D" id="1.10.10.60">
    <property type="entry name" value="Homeodomain-like"/>
    <property type="match status" value="2"/>
</dbReference>
<sequence length="312" mass="37345">MNYVWANKKHDELSKQGVIFFHSKIEFLENHPCKLYKIDEKFGNIYDHTHDYFQIWYVLKGEFLHSVNRKKYKMVQGNLFVIPPFAVHRVEIVPGKQMQIIGCEFLPHFINDRFGQFPFSKDFFDFAYLEHFLVDENEIIPKVALTGSNDLEVKKLLEEMYEEYTTQKPYFELLLKGNLLKLLSLIIREYTKESMPGMDVKLHKYRHVIAKAVEYIHNHYQEEIRLEQICKLAMLSKTYFCYLFKYFTGKTFNEYLIDLRVRKSTELLLLSDLSITDVCFWVGFNDPTYFSRIFKKHTGVSPSYYKKNAMKE</sequence>
<dbReference type="InterPro" id="IPR037923">
    <property type="entry name" value="HTH-like"/>
</dbReference>
<dbReference type="InterPro" id="IPR020449">
    <property type="entry name" value="Tscrpt_reg_AraC-type_HTH"/>
</dbReference>
<keyword evidence="1" id="KW-0805">Transcription regulation</keyword>
<dbReference type="InterPro" id="IPR003313">
    <property type="entry name" value="AraC-bd"/>
</dbReference>
<dbReference type="SUPFAM" id="SSF46689">
    <property type="entry name" value="Homeodomain-like"/>
    <property type="match status" value="2"/>
</dbReference>
<keyword evidence="2" id="KW-0238">DNA-binding</keyword>
<dbReference type="PRINTS" id="PR00032">
    <property type="entry name" value="HTHARAC"/>
</dbReference>
<dbReference type="InterPro" id="IPR014710">
    <property type="entry name" value="RmlC-like_jellyroll"/>
</dbReference>
<protein>
    <submittedName>
        <fullName evidence="5">AraC family transcriptional regulator</fullName>
    </submittedName>
</protein>
<dbReference type="InterPro" id="IPR009057">
    <property type="entry name" value="Homeodomain-like_sf"/>
</dbReference>
<comment type="caution">
    <text evidence="5">The sequence shown here is derived from an EMBL/GenBank/DDBJ whole genome shotgun (WGS) entry which is preliminary data.</text>
</comment>
<dbReference type="Gene3D" id="2.60.120.10">
    <property type="entry name" value="Jelly Rolls"/>
    <property type="match status" value="1"/>
</dbReference>
<dbReference type="Pfam" id="PF12833">
    <property type="entry name" value="HTH_18"/>
    <property type="match status" value="1"/>
</dbReference>
<dbReference type="SMART" id="SM00342">
    <property type="entry name" value="HTH_ARAC"/>
    <property type="match status" value="1"/>
</dbReference>
<dbReference type="PROSITE" id="PS01124">
    <property type="entry name" value="HTH_ARAC_FAMILY_2"/>
    <property type="match status" value="1"/>
</dbReference>
<accession>A0ABW3DB27</accession>
<evidence type="ECO:0000256" key="3">
    <source>
        <dbReference type="ARBA" id="ARBA00023163"/>
    </source>
</evidence>
<dbReference type="PANTHER" id="PTHR43280">
    <property type="entry name" value="ARAC-FAMILY TRANSCRIPTIONAL REGULATOR"/>
    <property type="match status" value="1"/>
</dbReference>
<evidence type="ECO:0000313" key="5">
    <source>
        <dbReference type="EMBL" id="MFD0870705.1"/>
    </source>
</evidence>
<dbReference type="Proteomes" id="UP001597120">
    <property type="component" value="Unassembled WGS sequence"/>
</dbReference>
<organism evidence="5 6">
    <name type="scientific">Paenibacillus residui</name>
    <dbReference type="NCBI Taxonomy" id="629724"/>
    <lineage>
        <taxon>Bacteria</taxon>
        <taxon>Bacillati</taxon>
        <taxon>Bacillota</taxon>
        <taxon>Bacilli</taxon>
        <taxon>Bacillales</taxon>
        <taxon>Paenibacillaceae</taxon>
        <taxon>Paenibacillus</taxon>
    </lineage>
</organism>